<evidence type="ECO:0000313" key="2">
    <source>
        <dbReference type="Proteomes" id="UP000189883"/>
    </source>
</evidence>
<dbReference type="EMBL" id="CP011859">
    <property type="protein sequence ID" value="AQY22383.1"/>
    <property type="molecule type" value="Genomic_DNA"/>
</dbReference>
<proteinExistence type="predicted"/>
<evidence type="ECO:0000313" key="1">
    <source>
        <dbReference type="EMBL" id="AQY22383.1"/>
    </source>
</evidence>
<dbReference type="RefSeq" id="WP_014937405.1">
    <property type="nucleotide sequence ID" value="NZ_CP011859.1"/>
</dbReference>
<dbReference type="Proteomes" id="UP000189883">
    <property type="component" value="Chromosome"/>
</dbReference>
<gene>
    <name evidence="1" type="ORF">AB406_1437</name>
</gene>
<dbReference type="AlphaFoldDB" id="A0A1S7DTD3"/>
<name>A0A1S7DTD3_RIEAN</name>
<sequence>MERILISQREDASTNELLVYNGLLITDKNEVLKHAKKVIYNDDFKQVYKDDFVKVKVKDNCLYLSSYYTNKDNVGRRIHYTYLIDAKDNLDVVLSYLEKDSEVLDRQIEKDKIRNIIEQIKTNEILKNRLSKLFLGMSIVLGVVVLYYFFKKIY</sequence>
<reference evidence="1 2" key="1">
    <citation type="submission" date="2015-06" db="EMBL/GenBank/DDBJ databases">
        <title>R. anatipestifer strain HXb2 is the most virulent strain so far, and the genome sequence would help us uncover the pathogenesis.</title>
        <authorList>
            <person name="Hu Q."/>
            <person name="Qi J."/>
            <person name="Bo H."/>
            <person name="Liu G."/>
            <person name="Tao M."/>
            <person name="Ding Y."/>
            <person name="Xue Y."/>
        </authorList>
    </citation>
    <scope>NUCLEOTIDE SEQUENCE [LARGE SCALE GENOMIC DNA]</scope>
    <source>
        <strain evidence="1 2">HXb2</strain>
    </source>
</reference>
<accession>A0A1S7DTD3</accession>
<organism evidence="1 2">
    <name type="scientific">Riemerella anatipestifer</name>
    <name type="common">Moraxella anatipestifer</name>
    <dbReference type="NCBI Taxonomy" id="34085"/>
    <lineage>
        <taxon>Bacteria</taxon>
        <taxon>Pseudomonadati</taxon>
        <taxon>Bacteroidota</taxon>
        <taxon>Flavobacteriia</taxon>
        <taxon>Flavobacteriales</taxon>
        <taxon>Weeksellaceae</taxon>
        <taxon>Riemerella</taxon>
    </lineage>
</organism>
<protein>
    <submittedName>
        <fullName evidence="1">Uncharacterized protein</fullName>
    </submittedName>
</protein>